<protein>
    <recommendedName>
        <fullName evidence="2">Mechanosensitive ion channel MscS domain-containing protein</fullName>
    </recommendedName>
</protein>
<dbReference type="RefSeq" id="WP_054560517.1">
    <property type="nucleotide sequence ID" value="NZ_LDJX01000011.1"/>
</dbReference>
<keyword evidence="1" id="KW-0812">Transmembrane</keyword>
<keyword evidence="4" id="KW-1185">Reference proteome</keyword>
<keyword evidence="1" id="KW-1133">Transmembrane helix</keyword>
<accession>A0A0P7AMI1</accession>
<evidence type="ECO:0000313" key="3">
    <source>
        <dbReference type="EMBL" id="KPM30271.1"/>
    </source>
</evidence>
<dbReference type="PANTHER" id="PTHR30221:SF1">
    <property type="entry name" value="SMALL-CONDUCTANCE MECHANOSENSITIVE CHANNEL"/>
    <property type="match status" value="1"/>
</dbReference>
<dbReference type="STRING" id="1300341.I595_3567"/>
<gene>
    <name evidence="3" type="ORF">I595_3567</name>
</gene>
<feature type="transmembrane region" description="Helical" evidence="1">
    <location>
        <begin position="183"/>
        <end position="206"/>
    </location>
</feature>
<dbReference type="AlphaFoldDB" id="A0A0P7AMI1"/>
<dbReference type="Proteomes" id="UP000050280">
    <property type="component" value="Unassembled WGS sequence"/>
</dbReference>
<dbReference type="InterPro" id="IPR006685">
    <property type="entry name" value="MscS_channel_2nd"/>
</dbReference>
<dbReference type="Gene3D" id="1.10.287.1260">
    <property type="match status" value="1"/>
</dbReference>
<evidence type="ECO:0000259" key="2">
    <source>
        <dbReference type="Pfam" id="PF00924"/>
    </source>
</evidence>
<keyword evidence="1" id="KW-0472">Membrane</keyword>
<comment type="caution">
    <text evidence="3">The sequence shown here is derived from an EMBL/GenBank/DDBJ whole genome shotgun (WGS) entry which is preliminary data.</text>
</comment>
<proteinExistence type="predicted"/>
<dbReference type="EMBL" id="LDJX01000011">
    <property type="protein sequence ID" value="KPM30271.1"/>
    <property type="molecule type" value="Genomic_DNA"/>
</dbReference>
<name>A0A0P7AMI1_9FLAO</name>
<feature type="transmembrane region" description="Helical" evidence="1">
    <location>
        <begin position="156"/>
        <end position="177"/>
    </location>
</feature>
<organism evidence="3 4">
    <name type="scientific">Croceitalea dokdonensis DOKDO 023</name>
    <dbReference type="NCBI Taxonomy" id="1300341"/>
    <lineage>
        <taxon>Bacteria</taxon>
        <taxon>Pseudomonadati</taxon>
        <taxon>Bacteroidota</taxon>
        <taxon>Flavobacteriia</taxon>
        <taxon>Flavobacteriales</taxon>
        <taxon>Flavobacteriaceae</taxon>
        <taxon>Croceitalea</taxon>
    </lineage>
</organism>
<dbReference type="GO" id="GO:0008381">
    <property type="term" value="F:mechanosensitive monoatomic ion channel activity"/>
    <property type="evidence" value="ECO:0007669"/>
    <property type="project" value="InterPro"/>
</dbReference>
<evidence type="ECO:0000256" key="1">
    <source>
        <dbReference type="SAM" id="Phobius"/>
    </source>
</evidence>
<dbReference type="Pfam" id="PF05552">
    <property type="entry name" value="MS_channel_1st_1"/>
    <property type="match status" value="2"/>
</dbReference>
<dbReference type="GO" id="GO:0016020">
    <property type="term" value="C:membrane"/>
    <property type="evidence" value="ECO:0007669"/>
    <property type="project" value="InterPro"/>
</dbReference>
<feature type="transmembrane region" description="Helical" evidence="1">
    <location>
        <begin position="114"/>
        <end position="135"/>
    </location>
</feature>
<feature type="transmembrane region" description="Helical" evidence="1">
    <location>
        <begin position="88"/>
        <end position="108"/>
    </location>
</feature>
<dbReference type="InterPro" id="IPR008910">
    <property type="entry name" value="MSC_TM_helix"/>
</dbReference>
<feature type="transmembrane region" description="Helical" evidence="1">
    <location>
        <begin position="22"/>
        <end position="47"/>
    </location>
</feature>
<reference evidence="3 4" key="1">
    <citation type="submission" date="2015-09" db="EMBL/GenBank/DDBJ databases">
        <title>Genome sequence of the marine flavobacterium Croceitalea dokdonensis DOKDO 023 that contains proton- and sodium-pumping rhodopsins.</title>
        <authorList>
            <person name="Kwon S.-K."/>
            <person name="Lee H.K."/>
            <person name="Kwak M.-J."/>
            <person name="Kim J.F."/>
        </authorList>
    </citation>
    <scope>NUCLEOTIDE SEQUENCE [LARGE SCALE GENOMIC DNA]</scope>
    <source>
        <strain evidence="3 4">DOKDO 023</strain>
    </source>
</reference>
<dbReference type="PANTHER" id="PTHR30221">
    <property type="entry name" value="SMALL-CONDUCTANCE MECHANOSENSITIVE CHANNEL"/>
    <property type="match status" value="1"/>
</dbReference>
<evidence type="ECO:0000313" key="4">
    <source>
        <dbReference type="Proteomes" id="UP000050280"/>
    </source>
</evidence>
<dbReference type="OrthoDB" id="1493289at2"/>
<sequence length="273" mass="29832">MKKYQKVLSDSLSDMLTNVVELLPQLIIGILGLIVAWILLKIILFVAKRILKAAKIDQLSKKITEAKLFGEKEVKVNLLKIILVSLKILLVLFFTIVIAEVIGLSAISQGIISILAYLPTLLSALFILVGGIYLATVVKKALLNLFNTMGVGGSKIISGTVFYLITFFIAITALNQAGIDTEIITSNFTMILGAFLFAIALGFGLGSREVFSDVLKMFYTRKTFMVGDSIVMGDLEGTIVAIDNISMTIKNKKGKTIVPINEIVSNRVQIKEE</sequence>
<dbReference type="Pfam" id="PF00924">
    <property type="entry name" value="MS_channel_2nd"/>
    <property type="match status" value="1"/>
</dbReference>
<feature type="domain" description="Mechanosensitive ion channel MscS" evidence="2">
    <location>
        <begin position="219"/>
        <end position="268"/>
    </location>
</feature>
<dbReference type="InterPro" id="IPR045275">
    <property type="entry name" value="MscS_archaea/bacteria_type"/>
</dbReference>